<dbReference type="PANTHER" id="PTHR10663">
    <property type="entry name" value="GUANYL-NUCLEOTIDE EXCHANGE FACTOR"/>
    <property type="match status" value="1"/>
</dbReference>
<gene>
    <name evidence="4" type="ORF">niasHS_003432</name>
</gene>
<feature type="compositionally biased region" description="Basic and acidic residues" evidence="1">
    <location>
        <begin position="68"/>
        <end position="81"/>
    </location>
</feature>
<dbReference type="InterPro" id="IPR001849">
    <property type="entry name" value="PH_domain"/>
</dbReference>
<dbReference type="Gene3D" id="1.10.1000.11">
    <property type="entry name" value="Arf Nucleotide-binding Site Opener,domain 2"/>
    <property type="match status" value="1"/>
</dbReference>
<dbReference type="Pfam" id="PF01369">
    <property type="entry name" value="Sec7"/>
    <property type="match status" value="1"/>
</dbReference>
<dbReference type="Gene3D" id="2.30.29.30">
    <property type="entry name" value="Pleckstrin-homology domain (PH domain)/Phosphotyrosine-binding domain (PTB)"/>
    <property type="match status" value="1"/>
</dbReference>
<feature type="compositionally biased region" description="Basic residues" evidence="1">
    <location>
        <begin position="286"/>
        <end position="297"/>
    </location>
</feature>
<feature type="compositionally biased region" description="Polar residues" evidence="1">
    <location>
        <begin position="194"/>
        <end position="203"/>
    </location>
</feature>
<proteinExistence type="predicted"/>
<feature type="compositionally biased region" description="Polar residues" evidence="1">
    <location>
        <begin position="50"/>
        <end position="61"/>
    </location>
</feature>
<evidence type="ECO:0000259" key="2">
    <source>
        <dbReference type="PROSITE" id="PS50003"/>
    </source>
</evidence>
<feature type="compositionally biased region" description="Basic and acidic residues" evidence="1">
    <location>
        <begin position="204"/>
        <end position="224"/>
    </location>
</feature>
<dbReference type="PANTHER" id="PTHR10663:SF376">
    <property type="entry name" value="PH AND SEC7 DOMAIN-CONTAINING PROTEIN"/>
    <property type="match status" value="1"/>
</dbReference>
<dbReference type="AlphaFoldDB" id="A0ABD2KH03"/>
<feature type="region of interest" description="Disordered" evidence="1">
    <location>
        <begin position="258"/>
        <end position="307"/>
    </location>
</feature>
<feature type="compositionally biased region" description="Polar residues" evidence="1">
    <location>
        <begin position="1"/>
        <end position="18"/>
    </location>
</feature>
<keyword evidence="5" id="KW-1185">Reference proteome</keyword>
<dbReference type="SMART" id="SM00233">
    <property type="entry name" value="PH"/>
    <property type="match status" value="1"/>
</dbReference>
<dbReference type="InterPro" id="IPR000904">
    <property type="entry name" value="Sec7_dom"/>
</dbReference>
<protein>
    <recommendedName>
        <fullName evidence="6">PH and SEC7 domain-containing protein</fullName>
    </recommendedName>
</protein>
<feature type="compositionally biased region" description="Basic and acidic residues" evidence="1">
    <location>
        <begin position="166"/>
        <end position="191"/>
    </location>
</feature>
<feature type="compositionally biased region" description="Basic and acidic residues" evidence="1">
    <location>
        <begin position="504"/>
        <end position="513"/>
    </location>
</feature>
<dbReference type="InterPro" id="IPR041681">
    <property type="entry name" value="PH_9"/>
</dbReference>
<organism evidence="4 5">
    <name type="scientific">Heterodera schachtii</name>
    <name type="common">Sugarbeet cyst nematode worm</name>
    <name type="synonym">Tylenchus schachtii</name>
    <dbReference type="NCBI Taxonomy" id="97005"/>
    <lineage>
        <taxon>Eukaryota</taxon>
        <taxon>Metazoa</taxon>
        <taxon>Ecdysozoa</taxon>
        <taxon>Nematoda</taxon>
        <taxon>Chromadorea</taxon>
        <taxon>Rhabditida</taxon>
        <taxon>Tylenchina</taxon>
        <taxon>Tylenchomorpha</taxon>
        <taxon>Tylenchoidea</taxon>
        <taxon>Heteroderidae</taxon>
        <taxon>Heteroderinae</taxon>
        <taxon>Heterodera</taxon>
    </lineage>
</organism>
<evidence type="ECO:0000313" key="4">
    <source>
        <dbReference type="EMBL" id="KAL3102023.1"/>
    </source>
</evidence>
<reference evidence="4 5" key="1">
    <citation type="submission" date="2024-10" db="EMBL/GenBank/DDBJ databases">
        <authorList>
            <person name="Kim D."/>
        </authorList>
    </citation>
    <scope>NUCLEOTIDE SEQUENCE [LARGE SCALE GENOMIC DNA]</scope>
    <source>
        <strain evidence="4">Taebaek</strain>
    </source>
</reference>
<feature type="region of interest" description="Disordered" evidence="1">
    <location>
        <begin position="1"/>
        <end position="87"/>
    </location>
</feature>
<dbReference type="PROSITE" id="PS50003">
    <property type="entry name" value="PH_DOMAIN"/>
    <property type="match status" value="1"/>
</dbReference>
<dbReference type="EMBL" id="JBICCN010000026">
    <property type="protein sequence ID" value="KAL3102023.1"/>
    <property type="molecule type" value="Genomic_DNA"/>
</dbReference>
<dbReference type="SUPFAM" id="SSF48425">
    <property type="entry name" value="Sec7 domain"/>
    <property type="match status" value="1"/>
</dbReference>
<dbReference type="SMART" id="SM00222">
    <property type="entry name" value="Sec7"/>
    <property type="match status" value="1"/>
</dbReference>
<evidence type="ECO:0008006" key="6">
    <source>
        <dbReference type="Google" id="ProtNLM"/>
    </source>
</evidence>
<dbReference type="InterPro" id="IPR023394">
    <property type="entry name" value="Sec7_C_sf"/>
</dbReference>
<dbReference type="InterPro" id="IPR035999">
    <property type="entry name" value="Sec7_dom_sf"/>
</dbReference>
<dbReference type="InterPro" id="IPR011993">
    <property type="entry name" value="PH-like_dom_sf"/>
</dbReference>
<name>A0ABD2KH03_HETSC</name>
<feature type="domain" description="SEC7" evidence="3">
    <location>
        <begin position="286"/>
        <end position="483"/>
    </location>
</feature>
<feature type="compositionally biased region" description="Basic and acidic residues" evidence="1">
    <location>
        <begin position="143"/>
        <end position="154"/>
    </location>
</feature>
<dbReference type="SUPFAM" id="SSF50729">
    <property type="entry name" value="PH domain-like"/>
    <property type="match status" value="1"/>
</dbReference>
<evidence type="ECO:0000259" key="3">
    <source>
        <dbReference type="PROSITE" id="PS50190"/>
    </source>
</evidence>
<comment type="caution">
    <text evidence="4">The sequence shown here is derived from an EMBL/GenBank/DDBJ whole genome shotgun (WGS) entry which is preliminary data.</text>
</comment>
<feature type="region of interest" description="Disordered" evidence="1">
    <location>
        <begin position="790"/>
        <end position="852"/>
    </location>
</feature>
<accession>A0ABD2KH03</accession>
<evidence type="ECO:0000256" key="1">
    <source>
        <dbReference type="SAM" id="MobiDB-lite"/>
    </source>
</evidence>
<feature type="domain" description="PH" evidence="2">
    <location>
        <begin position="546"/>
        <end position="659"/>
    </location>
</feature>
<feature type="compositionally biased region" description="Basic residues" evidence="1">
    <location>
        <begin position="841"/>
        <end position="852"/>
    </location>
</feature>
<dbReference type="Proteomes" id="UP001620645">
    <property type="component" value="Unassembled WGS sequence"/>
</dbReference>
<sequence length="852" mass="95280">MTTEVLFTPTPSSSSNGQMALIRGKGGEQFENGGDAARRSRRNPSGGGSEISTDCQRNGTPNGKGRRTSGDSESAEKDSPKTIRSPRCEAFVMTGEKMLSLNPKISPCYAKMCQNQLPPTVEVDSPPRQQPTDPFDAFPSQHRSGDRERQRTKDFPPPMVAQSSDRPMEEIGKERGEAICDKQQMADHGGEAIDSQTQQQTEKGANERTEKGGRETTTSTDRRPSTSHGSKSTPTTPYKEICETNICKKHREEIASETIDKSRVTDGEGQNEEDGAKRNAIGKCQNGKKKAQKHRKGANGARVDSPMSARSSDLLTWTNSQQSVAYPTETISQMARHFFTRRDGFKGTKISAILVQKDELSLRISCEFLALFNFAGLRIDVALRDFLGHVQLCGDICQRERLLEHFAKRYFECNPTVFNSADDVRLLASALILLSADLHGTVMRNASEKAMSCREFIDNLSHSEHNKFDTAMLRELYVAVSERPINWRRTESDETEGSVQSSSTEHHKSETRFGRILSSKRRGSSVISELKSDSLAGTMVDPEHQVDYKHGWLFRKSIYDADGKRTPFGRRKWLMHYVTVRGMVLYLHQNEHSFSSVCRYVTFRNCILLHHAFAEPCCDYTKRRNVFRLRTAQLGESLFQTSESAEVQCWCDAVNYVAAAFSTPALPAPVGANGLVGFYRPRLPSTATHLSIPDQLGAHEQRMEETALSLARLREKAPPMKAKGRVVHEYFYKERFLETEKNRYAVYVSILRDKLTRASSVLRCGGSFASYAVQNTFNPSVFEEIGRGGRPCSSVTSTMDTAEDQLPNEDGTTATTTTADIANVDHTQPNKHNKGEGIRQHQSRSQRFRAKT</sequence>
<feature type="region of interest" description="Disordered" evidence="1">
    <location>
        <begin position="489"/>
        <end position="514"/>
    </location>
</feature>
<evidence type="ECO:0000313" key="5">
    <source>
        <dbReference type="Proteomes" id="UP001620645"/>
    </source>
</evidence>
<dbReference type="PROSITE" id="PS50190">
    <property type="entry name" value="SEC7"/>
    <property type="match status" value="1"/>
</dbReference>
<dbReference type="Pfam" id="PF15410">
    <property type="entry name" value="PH_9"/>
    <property type="match status" value="1"/>
</dbReference>
<feature type="region of interest" description="Disordered" evidence="1">
    <location>
        <begin position="118"/>
        <end position="238"/>
    </location>
</feature>